<protein>
    <submittedName>
        <fullName evidence="1">Uncharacterized protein</fullName>
    </submittedName>
</protein>
<dbReference type="EMBL" id="QQWE01000005">
    <property type="protein sequence ID" value="REJ55818.1"/>
    <property type="molecule type" value="Genomic_DNA"/>
</dbReference>
<sequence length="89" mass="10085">MARFFSYGRKGLFTRPRFITVSLFSEQLSVSSYQLPFACPDMYPILNGFSIKGLGEVQSSYSGTMRKINVKGQKENMMEVTIVPETTDQ</sequence>
<gene>
    <name evidence="1" type="ORF">DWQ56_16345</name>
</gene>
<reference evidence="1 2" key="1">
    <citation type="submission" date="2017-08" db="EMBL/GenBank/DDBJ databases">
        <title>Functional genomic and metabolic studies of the symbiotic interactions of six Microcystis-dominated communities.</title>
        <authorList>
            <person name="Li Q."/>
            <person name="Lin F."/>
        </authorList>
    </citation>
    <scope>NUCLEOTIDE SEQUENCE [LARGE SCALE GENOMIC DNA]</scope>
    <source>
        <strain evidence="1">DA14</strain>
    </source>
</reference>
<proteinExistence type="predicted"/>
<dbReference type="Proteomes" id="UP000256301">
    <property type="component" value="Unassembled WGS sequence"/>
</dbReference>
<evidence type="ECO:0000313" key="2">
    <source>
        <dbReference type="Proteomes" id="UP000256301"/>
    </source>
</evidence>
<organism evidence="1 2">
    <name type="scientific">Microcystis aeruginosa DA14</name>
    <dbReference type="NCBI Taxonomy" id="1987506"/>
    <lineage>
        <taxon>Bacteria</taxon>
        <taxon>Bacillati</taxon>
        <taxon>Cyanobacteriota</taxon>
        <taxon>Cyanophyceae</taxon>
        <taxon>Oscillatoriophycideae</taxon>
        <taxon>Chroococcales</taxon>
        <taxon>Microcystaceae</taxon>
        <taxon>Microcystis</taxon>
    </lineage>
</organism>
<dbReference type="AlphaFoldDB" id="A0A3E0M875"/>
<name>A0A3E0M875_MICAE</name>
<evidence type="ECO:0000313" key="1">
    <source>
        <dbReference type="EMBL" id="REJ55818.1"/>
    </source>
</evidence>
<comment type="caution">
    <text evidence="1">The sequence shown here is derived from an EMBL/GenBank/DDBJ whole genome shotgun (WGS) entry which is preliminary data.</text>
</comment>
<accession>A0A3E0M875</accession>